<dbReference type="SUPFAM" id="SSF51206">
    <property type="entry name" value="cAMP-binding domain-like"/>
    <property type="match status" value="1"/>
</dbReference>
<keyword evidence="7 10" id="KW-0472">Membrane</keyword>
<evidence type="ECO:0000256" key="2">
    <source>
        <dbReference type="ARBA" id="ARBA00007929"/>
    </source>
</evidence>
<evidence type="ECO:0000256" key="6">
    <source>
        <dbReference type="ARBA" id="ARBA00023065"/>
    </source>
</evidence>
<dbReference type="Gene3D" id="2.60.120.10">
    <property type="entry name" value="Jelly Rolls"/>
    <property type="match status" value="1"/>
</dbReference>
<protein>
    <recommendedName>
        <fullName evidence="11">Cyclic nucleotide-binding domain-containing protein</fullName>
    </recommendedName>
</protein>
<reference evidence="12" key="1">
    <citation type="submission" date="2021-01" db="EMBL/GenBank/DDBJ databases">
        <authorList>
            <person name="Corre E."/>
            <person name="Pelletier E."/>
            <person name="Niang G."/>
            <person name="Scheremetjew M."/>
            <person name="Finn R."/>
            <person name="Kale V."/>
            <person name="Holt S."/>
            <person name="Cochrane G."/>
            <person name="Meng A."/>
            <person name="Brown T."/>
            <person name="Cohen L."/>
        </authorList>
    </citation>
    <scope>NUCLEOTIDE SEQUENCE</scope>
    <source>
        <strain evidence="12">CCMP127</strain>
    </source>
</reference>
<feature type="transmembrane region" description="Helical" evidence="10">
    <location>
        <begin position="286"/>
        <end position="311"/>
    </location>
</feature>
<comment type="subcellular location">
    <subcellularLocation>
        <location evidence="1">Membrane</location>
        <topology evidence="1">Multi-pass membrane protein</topology>
    </subcellularLocation>
</comment>
<dbReference type="GO" id="GO:0016020">
    <property type="term" value="C:membrane"/>
    <property type="evidence" value="ECO:0007669"/>
    <property type="project" value="UniProtKB-SubCell"/>
</dbReference>
<keyword evidence="4 10" id="KW-0812">Transmembrane</keyword>
<feature type="repeat" description="ANK" evidence="8">
    <location>
        <begin position="678"/>
        <end position="710"/>
    </location>
</feature>
<accession>A0A7S3L891</accession>
<name>A0A7S3L891_9STRA</name>
<feature type="transmembrane region" description="Helical" evidence="10">
    <location>
        <begin position="206"/>
        <end position="233"/>
    </location>
</feature>
<dbReference type="PANTHER" id="PTHR45743:SF2">
    <property type="entry name" value="POTASSIUM CHANNEL AKT1"/>
    <property type="match status" value="1"/>
</dbReference>
<organism evidence="12">
    <name type="scientific">Amphora coffeiformis</name>
    <dbReference type="NCBI Taxonomy" id="265554"/>
    <lineage>
        <taxon>Eukaryota</taxon>
        <taxon>Sar</taxon>
        <taxon>Stramenopiles</taxon>
        <taxon>Ochrophyta</taxon>
        <taxon>Bacillariophyta</taxon>
        <taxon>Bacillariophyceae</taxon>
        <taxon>Bacillariophycidae</taxon>
        <taxon>Thalassiophysales</taxon>
        <taxon>Catenulaceae</taxon>
        <taxon>Amphora</taxon>
    </lineage>
</organism>
<dbReference type="SUPFAM" id="SSF48403">
    <property type="entry name" value="Ankyrin repeat"/>
    <property type="match status" value="1"/>
</dbReference>
<evidence type="ECO:0000256" key="9">
    <source>
        <dbReference type="SAM" id="MobiDB-lite"/>
    </source>
</evidence>
<dbReference type="InterPro" id="IPR000595">
    <property type="entry name" value="cNMP-bd_dom"/>
</dbReference>
<dbReference type="Gene3D" id="1.10.287.70">
    <property type="match status" value="1"/>
</dbReference>
<comment type="similarity">
    <text evidence="2">Belongs to the potassium channel family. Plant (TC 1.A.1.4) subfamily.</text>
</comment>
<dbReference type="InterPro" id="IPR002110">
    <property type="entry name" value="Ankyrin_rpt"/>
</dbReference>
<evidence type="ECO:0000256" key="8">
    <source>
        <dbReference type="PROSITE-ProRule" id="PRU00023"/>
    </source>
</evidence>
<evidence type="ECO:0000259" key="11">
    <source>
        <dbReference type="PROSITE" id="PS50042"/>
    </source>
</evidence>
<dbReference type="InterPro" id="IPR045319">
    <property type="entry name" value="KAT/AKT"/>
</dbReference>
<dbReference type="Pfam" id="PF00520">
    <property type="entry name" value="Ion_trans"/>
    <property type="match status" value="1"/>
</dbReference>
<feature type="transmembrane region" description="Helical" evidence="10">
    <location>
        <begin position="64"/>
        <end position="86"/>
    </location>
</feature>
<proteinExistence type="inferred from homology"/>
<feature type="region of interest" description="Disordered" evidence="9">
    <location>
        <begin position="560"/>
        <end position="582"/>
    </location>
</feature>
<evidence type="ECO:0000256" key="1">
    <source>
        <dbReference type="ARBA" id="ARBA00004141"/>
    </source>
</evidence>
<dbReference type="SUPFAM" id="SSF81324">
    <property type="entry name" value="Voltage-gated potassium channels"/>
    <property type="match status" value="1"/>
</dbReference>
<dbReference type="PANTHER" id="PTHR45743">
    <property type="entry name" value="POTASSIUM CHANNEL AKT1"/>
    <property type="match status" value="1"/>
</dbReference>
<evidence type="ECO:0000256" key="3">
    <source>
        <dbReference type="ARBA" id="ARBA00022448"/>
    </source>
</evidence>
<sequence>MEHARYSRVNVNHTMPGHFDFARPQGVVGGGDGETPFYSASRRKLIERAGMKGIVFPWKQEYRVWWFITVIGAIVSLFLIPCQVAFQKHPSPFQLNEFTDWLEMGMTALYMIDILVHFNLAYFDNGHIVFTREEIARRYLKRMFWIDFLGIFPFGVVAWMSGLLGTATLGQDTAHVFSLLKLIGLVRLHRLKKFSAYLRYNTRVSLLYFTLIRNFGAVLAVAHIEGCMMYFLARLNSFDQSTWLRSEQITEMTGWDRYVSSLYLSIVTFCTVGYGDYSPSNTLEQVWSSVFMLLNVVVSAWMIGSITLLIVKGDEKTGEYRDTLKTLHKYGHMNCFDKHLLDKLKSQLKLNFHNREISDEQVLKNFPNAVRRKILRKLYLETLMRSKLMQDVRPHFLDVFLASCTVEIFSPGAEIVEKGTILSDLFLLVGGVAEIVPSSYSDPRIDATEPSLDELSESGSSKVFSRIFKSGDFIGEIGFFTESPQVDSVVCLTVCKTLTISQTSYKLLAQDYPGSAGKVLKNLLNIVNLVQATLYSSEEKLGTNQSTRVPSGFPSSFYNGVTSGDTPEGSRSSSDSFIANKTPNSMSHRQEMLISIAELVRIHIARQLDVQTTRLLFAASRGDTATIATMCGAEGFDPDQADYDQRTALMVAAMKGNTDVVRLLVECYGADPNKVDVHGTTALLEAVKNGKSETMALLLKEGSSLSNTMPESVAASLLCQTIYDGDLPLLRRLLEAGIKVNATDYHQRTAAHVAAAEGNRAAIRLLLEFGADFPVEEGMVEAFRDLKKREKSKSL</sequence>
<feature type="repeat" description="ANK" evidence="8">
    <location>
        <begin position="746"/>
        <end position="778"/>
    </location>
</feature>
<dbReference type="SMART" id="SM00100">
    <property type="entry name" value="cNMP"/>
    <property type="match status" value="1"/>
</dbReference>
<dbReference type="Gene3D" id="1.25.40.20">
    <property type="entry name" value="Ankyrin repeat-containing domain"/>
    <property type="match status" value="2"/>
</dbReference>
<feature type="transmembrane region" description="Helical" evidence="10">
    <location>
        <begin position="106"/>
        <end position="123"/>
    </location>
</feature>
<feature type="transmembrane region" description="Helical" evidence="10">
    <location>
        <begin position="254"/>
        <end position="274"/>
    </location>
</feature>
<keyword evidence="6" id="KW-0406">Ion transport</keyword>
<feature type="transmembrane region" description="Helical" evidence="10">
    <location>
        <begin position="144"/>
        <end position="164"/>
    </location>
</feature>
<dbReference type="GO" id="GO:0005249">
    <property type="term" value="F:voltage-gated potassium channel activity"/>
    <property type="evidence" value="ECO:0007669"/>
    <property type="project" value="InterPro"/>
</dbReference>
<evidence type="ECO:0000256" key="5">
    <source>
        <dbReference type="ARBA" id="ARBA00022989"/>
    </source>
</evidence>
<gene>
    <name evidence="12" type="ORF">ACOF00016_LOCUS11461</name>
</gene>
<dbReference type="Pfam" id="PF13637">
    <property type="entry name" value="Ank_4"/>
    <property type="match status" value="1"/>
</dbReference>
<dbReference type="InterPro" id="IPR014710">
    <property type="entry name" value="RmlC-like_jellyroll"/>
</dbReference>
<keyword evidence="8" id="KW-0040">ANK repeat</keyword>
<keyword evidence="5 10" id="KW-1133">Transmembrane helix</keyword>
<evidence type="ECO:0000256" key="4">
    <source>
        <dbReference type="ARBA" id="ARBA00022692"/>
    </source>
</evidence>
<dbReference type="InterPro" id="IPR036770">
    <property type="entry name" value="Ankyrin_rpt-contain_sf"/>
</dbReference>
<evidence type="ECO:0000313" key="12">
    <source>
        <dbReference type="EMBL" id="CAE0414218.1"/>
    </source>
</evidence>
<dbReference type="CDD" id="cd00038">
    <property type="entry name" value="CAP_ED"/>
    <property type="match status" value="1"/>
</dbReference>
<evidence type="ECO:0000256" key="10">
    <source>
        <dbReference type="SAM" id="Phobius"/>
    </source>
</evidence>
<dbReference type="EMBL" id="HBIM01014241">
    <property type="protein sequence ID" value="CAE0414218.1"/>
    <property type="molecule type" value="Transcribed_RNA"/>
</dbReference>
<feature type="domain" description="Cyclic nucleotide-binding" evidence="11">
    <location>
        <begin position="388"/>
        <end position="508"/>
    </location>
</feature>
<dbReference type="AlphaFoldDB" id="A0A7S3L891"/>
<dbReference type="PROSITE" id="PS50088">
    <property type="entry name" value="ANK_REPEAT"/>
    <property type="match status" value="3"/>
</dbReference>
<dbReference type="InterPro" id="IPR018490">
    <property type="entry name" value="cNMP-bd_dom_sf"/>
</dbReference>
<dbReference type="SMART" id="SM00248">
    <property type="entry name" value="ANK"/>
    <property type="match status" value="4"/>
</dbReference>
<dbReference type="Pfam" id="PF00027">
    <property type="entry name" value="cNMP_binding"/>
    <property type="match status" value="1"/>
</dbReference>
<dbReference type="PROSITE" id="PS50297">
    <property type="entry name" value="ANK_REP_REGION"/>
    <property type="match status" value="3"/>
</dbReference>
<dbReference type="InterPro" id="IPR005821">
    <property type="entry name" value="Ion_trans_dom"/>
</dbReference>
<dbReference type="Pfam" id="PF12796">
    <property type="entry name" value="Ank_2"/>
    <property type="match status" value="1"/>
</dbReference>
<feature type="repeat" description="ANK" evidence="8">
    <location>
        <begin position="644"/>
        <end position="666"/>
    </location>
</feature>
<keyword evidence="3" id="KW-0813">Transport</keyword>
<evidence type="ECO:0000256" key="7">
    <source>
        <dbReference type="ARBA" id="ARBA00023136"/>
    </source>
</evidence>
<dbReference type="PROSITE" id="PS50042">
    <property type="entry name" value="CNMP_BINDING_3"/>
    <property type="match status" value="1"/>
</dbReference>